<dbReference type="SUPFAM" id="SSF51445">
    <property type="entry name" value="(Trans)glycosidases"/>
    <property type="match status" value="1"/>
</dbReference>
<dbReference type="PANTHER" id="PTHR32438">
    <property type="entry name" value="4-ALPHA-GLUCANOTRANSFERASE DPE1, CHLOROPLASTIC/AMYLOPLASTIC"/>
    <property type="match status" value="1"/>
</dbReference>
<keyword evidence="6 10" id="KW-0808">Transferase</keyword>
<evidence type="ECO:0000256" key="1">
    <source>
        <dbReference type="ARBA" id="ARBA00000439"/>
    </source>
</evidence>
<organism evidence="11 12">
    <name type="scientific">Jannaschia aquimarina</name>
    <dbReference type="NCBI Taxonomy" id="935700"/>
    <lineage>
        <taxon>Bacteria</taxon>
        <taxon>Pseudomonadati</taxon>
        <taxon>Pseudomonadota</taxon>
        <taxon>Alphaproteobacteria</taxon>
        <taxon>Rhodobacterales</taxon>
        <taxon>Roseobacteraceae</taxon>
        <taxon>Jannaschia</taxon>
    </lineage>
</organism>
<evidence type="ECO:0000256" key="6">
    <source>
        <dbReference type="ARBA" id="ARBA00022679"/>
    </source>
</evidence>
<dbReference type="OrthoDB" id="9763489at2"/>
<evidence type="ECO:0000256" key="9">
    <source>
        <dbReference type="ARBA" id="ARBA00031501"/>
    </source>
</evidence>
<evidence type="ECO:0000256" key="4">
    <source>
        <dbReference type="ARBA" id="ARBA00020295"/>
    </source>
</evidence>
<dbReference type="NCBIfam" id="TIGR00217">
    <property type="entry name" value="malQ"/>
    <property type="match status" value="1"/>
</dbReference>
<comment type="catalytic activity">
    <reaction evidence="1 10">
        <text>Transfers a segment of a (1-&gt;4)-alpha-D-glucan to a new position in an acceptor, which may be glucose or a (1-&gt;4)-alpha-D-glucan.</text>
        <dbReference type="EC" id="2.4.1.25"/>
    </reaction>
</comment>
<dbReference type="Gene3D" id="3.20.20.80">
    <property type="entry name" value="Glycosidases"/>
    <property type="match status" value="1"/>
</dbReference>
<evidence type="ECO:0000256" key="8">
    <source>
        <dbReference type="ARBA" id="ARBA00031423"/>
    </source>
</evidence>
<evidence type="ECO:0000256" key="7">
    <source>
        <dbReference type="ARBA" id="ARBA00023277"/>
    </source>
</evidence>
<dbReference type="RefSeq" id="WP_043917617.1">
    <property type="nucleotide sequence ID" value="NZ_FZPF01000002.1"/>
</dbReference>
<dbReference type="EMBL" id="JYFE01000017">
    <property type="protein sequence ID" value="KIT17597.1"/>
    <property type="molecule type" value="Genomic_DNA"/>
</dbReference>
<name>A0A0D1CS18_9RHOB</name>
<dbReference type="PATRIC" id="fig|935700.4.peg.829"/>
<proteinExistence type="inferred from homology"/>
<dbReference type="GO" id="GO:0005975">
    <property type="term" value="P:carbohydrate metabolic process"/>
    <property type="evidence" value="ECO:0007669"/>
    <property type="project" value="InterPro"/>
</dbReference>
<gene>
    <name evidence="11" type="primary">malQ</name>
    <name evidence="11" type="ORF">jaqu_07870</name>
</gene>
<dbReference type="EC" id="2.4.1.25" evidence="3 10"/>
<comment type="similarity">
    <text evidence="2 10">Belongs to the disproportionating enzyme family.</text>
</comment>
<keyword evidence="5 10" id="KW-0328">Glycosyltransferase</keyword>
<dbReference type="PANTHER" id="PTHR32438:SF5">
    <property type="entry name" value="4-ALPHA-GLUCANOTRANSFERASE DPE1, CHLOROPLASTIC_AMYLOPLASTIC"/>
    <property type="match status" value="1"/>
</dbReference>
<evidence type="ECO:0000313" key="11">
    <source>
        <dbReference type="EMBL" id="KIT17597.1"/>
    </source>
</evidence>
<reference evidence="11 12" key="1">
    <citation type="submission" date="2015-02" db="EMBL/GenBank/DDBJ databases">
        <title>Genome Sequence of Jannaschia aquimarina DSM28248, a member of the Roseobacter clade.</title>
        <authorList>
            <person name="Voget S."/>
            <person name="Daniel R."/>
        </authorList>
    </citation>
    <scope>NUCLEOTIDE SEQUENCE [LARGE SCALE GENOMIC DNA]</scope>
    <source>
        <strain evidence="11 12">GSW-M26</strain>
    </source>
</reference>
<keyword evidence="12" id="KW-1185">Reference proteome</keyword>
<protein>
    <recommendedName>
        <fullName evidence="4 10">4-alpha-glucanotransferase</fullName>
        <ecNumber evidence="3 10">2.4.1.25</ecNumber>
    </recommendedName>
    <alternativeName>
        <fullName evidence="8 10">Amylomaltase</fullName>
    </alternativeName>
    <alternativeName>
        <fullName evidence="9 10">Disproportionating enzyme</fullName>
    </alternativeName>
</protein>
<keyword evidence="7 10" id="KW-0119">Carbohydrate metabolism</keyword>
<dbReference type="Proteomes" id="UP000032232">
    <property type="component" value="Unassembled WGS sequence"/>
</dbReference>
<sequence length="570" mass="61785">MKDLARHYGLTLDYDSRPVPEETLRTVLRGLGQDPDAPPQGPPAPRTMEVPQDAACFLPPSLSNHPGWGVFCQLYEIRSARSWGIGDFADLADLATICGEAGADFIGINPVHALFTSRPDHCSPFSPSNRQFLNPLYIAPDKVGCTRPSMADGDLVDYEAVAQAKLPALRAAFDAAAPDAGFDAFVEVGGTSLWRHALFEALSHVHGGGWTGWPEPFHDPAGPAVRKFADENAAEIRFHLWLQWIASEQLAVAQTAAKSAGMRIGLYLDLAVGEALDGSAAWSGGDTILPGVTVGAPPDVFSESGQNWQLAAPSPTGLRARDFAPFRDMIEAQLRHAGALRVDHAMALWQLFLIPQGKDAAEGTHLRYPFADMLRTLGAVSRAREAIVIGEDLGFVPDGFRDAMNRANILSYRIVYFEQSETGFAAPSEYPEMALACLSTHDLPTFSAWRAGNDIDLREEHGLVSPEASAQHRAHRKWERTALSKAVGATGSDPDKLLDAVHGFIARTPCLIAGVRLADLVGPERPTNLPGVVDGYPNWKPRSPTPVEDIADHPAFVRTARIMREARPRP</sequence>
<dbReference type="InterPro" id="IPR003385">
    <property type="entry name" value="Glyco_hydro_77"/>
</dbReference>
<dbReference type="STRING" id="935700.jaqu_07870"/>
<evidence type="ECO:0000256" key="3">
    <source>
        <dbReference type="ARBA" id="ARBA00012560"/>
    </source>
</evidence>
<dbReference type="InterPro" id="IPR017853">
    <property type="entry name" value="GH"/>
</dbReference>
<evidence type="ECO:0000256" key="5">
    <source>
        <dbReference type="ARBA" id="ARBA00022676"/>
    </source>
</evidence>
<dbReference type="AlphaFoldDB" id="A0A0D1CS18"/>
<dbReference type="GO" id="GO:0004134">
    <property type="term" value="F:4-alpha-glucanotransferase activity"/>
    <property type="evidence" value="ECO:0007669"/>
    <property type="project" value="UniProtKB-EC"/>
</dbReference>
<accession>A0A0D1CS18</accession>
<comment type="caution">
    <text evidence="11">The sequence shown here is derived from an EMBL/GenBank/DDBJ whole genome shotgun (WGS) entry which is preliminary data.</text>
</comment>
<evidence type="ECO:0000313" key="12">
    <source>
        <dbReference type="Proteomes" id="UP000032232"/>
    </source>
</evidence>
<evidence type="ECO:0000256" key="2">
    <source>
        <dbReference type="ARBA" id="ARBA00005684"/>
    </source>
</evidence>
<dbReference type="Pfam" id="PF02446">
    <property type="entry name" value="Glyco_hydro_77"/>
    <property type="match status" value="1"/>
</dbReference>
<evidence type="ECO:0000256" key="10">
    <source>
        <dbReference type="RuleBase" id="RU361207"/>
    </source>
</evidence>